<dbReference type="EMBL" id="CP042430">
    <property type="protein sequence ID" value="QEC49422.1"/>
    <property type="molecule type" value="Genomic_DNA"/>
</dbReference>
<protein>
    <recommendedName>
        <fullName evidence="3">Asl1-like glycosyl hydrolase catalytic domain-containing protein</fullName>
    </recommendedName>
</protein>
<feature type="domain" description="Asl1-like glycosyl hydrolase catalytic" evidence="3">
    <location>
        <begin position="155"/>
        <end position="295"/>
    </location>
</feature>
<dbReference type="InterPro" id="IPR024655">
    <property type="entry name" value="Asl1_glyco_hydro_catalytic"/>
</dbReference>
<dbReference type="InterPro" id="IPR017853">
    <property type="entry name" value="GH"/>
</dbReference>
<dbReference type="RefSeq" id="WP_146921783.1">
    <property type="nucleotide sequence ID" value="NZ_CP042430.1"/>
</dbReference>
<feature type="region of interest" description="Disordered" evidence="1">
    <location>
        <begin position="38"/>
        <end position="59"/>
    </location>
</feature>
<evidence type="ECO:0000259" key="3">
    <source>
        <dbReference type="Pfam" id="PF11790"/>
    </source>
</evidence>
<evidence type="ECO:0000256" key="1">
    <source>
        <dbReference type="SAM" id="MobiDB-lite"/>
    </source>
</evidence>
<dbReference type="SUPFAM" id="SSF51445">
    <property type="entry name" value="(Trans)glycosidases"/>
    <property type="match status" value="1"/>
</dbReference>
<keyword evidence="5" id="KW-1185">Reference proteome</keyword>
<feature type="signal peptide" evidence="2">
    <location>
        <begin position="1"/>
        <end position="26"/>
    </location>
</feature>
<dbReference type="Gene3D" id="3.20.20.80">
    <property type="entry name" value="Glycosidases"/>
    <property type="match status" value="1"/>
</dbReference>
<organism evidence="4 5">
    <name type="scientific">Baekduia soli</name>
    <dbReference type="NCBI Taxonomy" id="496014"/>
    <lineage>
        <taxon>Bacteria</taxon>
        <taxon>Bacillati</taxon>
        <taxon>Actinomycetota</taxon>
        <taxon>Thermoleophilia</taxon>
        <taxon>Solirubrobacterales</taxon>
        <taxon>Baekduiaceae</taxon>
        <taxon>Baekduia</taxon>
    </lineage>
</organism>
<reference evidence="4 5" key="1">
    <citation type="journal article" date="2018" name="J. Microbiol.">
        <title>Baekduia soli gen. nov., sp. nov., a novel bacterium isolated from the soil of Baekdu Mountain and proposal of a novel family name, Baekduiaceae fam. nov.</title>
        <authorList>
            <person name="An D.S."/>
            <person name="Siddiqi M.Z."/>
            <person name="Kim K.H."/>
            <person name="Yu H.S."/>
            <person name="Im W.T."/>
        </authorList>
    </citation>
    <scope>NUCLEOTIDE SEQUENCE [LARGE SCALE GENOMIC DNA]</scope>
    <source>
        <strain evidence="4 5">BR7-21</strain>
    </source>
</reference>
<dbReference type="PROSITE" id="PS51257">
    <property type="entry name" value="PROKAR_LIPOPROTEIN"/>
    <property type="match status" value="1"/>
</dbReference>
<evidence type="ECO:0000256" key="2">
    <source>
        <dbReference type="SAM" id="SignalP"/>
    </source>
</evidence>
<gene>
    <name evidence="4" type="ORF">FSW04_18820</name>
</gene>
<accession>A0A5B8U9T0</accession>
<evidence type="ECO:0000313" key="4">
    <source>
        <dbReference type="EMBL" id="QEC49422.1"/>
    </source>
</evidence>
<evidence type="ECO:0000313" key="5">
    <source>
        <dbReference type="Proteomes" id="UP000321805"/>
    </source>
</evidence>
<feature type="chain" id="PRO_5039412594" description="Asl1-like glycosyl hydrolase catalytic domain-containing protein" evidence="2">
    <location>
        <begin position="27"/>
        <end position="332"/>
    </location>
</feature>
<dbReference type="Pfam" id="PF11790">
    <property type="entry name" value="Glyco_hydro_cc"/>
    <property type="match status" value="1"/>
</dbReference>
<dbReference type="OrthoDB" id="5241468at2"/>
<dbReference type="Proteomes" id="UP000321805">
    <property type="component" value="Chromosome"/>
</dbReference>
<feature type="compositionally biased region" description="Low complexity" evidence="1">
    <location>
        <begin position="40"/>
        <end position="59"/>
    </location>
</feature>
<proteinExistence type="predicted"/>
<sequence length="332" mass="35726">MPGRNVSRPSALARALAVPAVLAVLAAAGCGGDGTGGAGTTTTAPAPSAPRTTTATTPAPASRLIVGMGDQNASTFANPAFLALGIRHARLVVSYDAMSVGFERQLVDQWMAAVTKAGIAPFVAFGHSRVHPARLPSIGAYSAAVAAFRRRYPRVRTFAAWNEVNNQSQPTQRAPERAAAYFDALRAQCPGCTLVAGDVLDQAGFVGYLRRYRAALRSRPQIWGLHDYSDTNRFRTTGTRAFLRAVPGEVWLTETGGVAKFGRSFPLDLQRQARALRYAFTLADSSPRITRMYLYNWLGAGPADRFDAGLVEADGTTQRPAYRALARVLRRR</sequence>
<dbReference type="AlphaFoldDB" id="A0A5B8U9T0"/>
<dbReference type="KEGG" id="bsol:FSW04_18820"/>
<name>A0A5B8U9T0_9ACTN</name>
<keyword evidence="2" id="KW-0732">Signal</keyword>